<feature type="region of interest" description="Disordered" evidence="1">
    <location>
        <begin position="388"/>
        <end position="407"/>
    </location>
</feature>
<dbReference type="AlphaFoldDB" id="A0A3N4I0L2"/>
<feature type="region of interest" description="Disordered" evidence="1">
    <location>
        <begin position="120"/>
        <end position="156"/>
    </location>
</feature>
<gene>
    <name evidence="2" type="ORF">BJ508DRAFT_416600</name>
</gene>
<accession>A0A3N4I0L2</accession>
<organism evidence="2 3">
    <name type="scientific">Ascobolus immersus RN42</name>
    <dbReference type="NCBI Taxonomy" id="1160509"/>
    <lineage>
        <taxon>Eukaryota</taxon>
        <taxon>Fungi</taxon>
        <taxon>Dikarya</taxon>
        <taxon>Ascomycota</taxon>
        <taxon>Pezizomycotina</taxon>
        <taxon>Pezizomycetes</taxon>
        <taxon>Pezizales</taxon>
        <taxon>Ascobolaceae</taxon>
        <taxon>Ascobolus</taxon>
    </lineage>
</organism>
<feature type="compositionally biased region" description="Pro residues" evidence="1">
    <location>
        <begin position="1"/>
        <end position="14"/>
    </location>
</feature>
<feature type="compositionally biased region" description="Pro residues" evidence="1">
    <location>
        <begin position="698"/>
        <end position="712"/>
    </location>
</feature>
<sequence length="792" mass="89101">MDDLPEPTPPPSPGSRPVASCKDGALRESSPLSDEEHAERLQYFIHLIRSTTMLLSLITPYPEDVFIPPPLSVGERKHQRLLDRSAGLFNINHEHTGGVCLTAKTTVLGPAGTDRRMTAEEVGHDIGSSSKKVKKEAELGNEPKSAPGKAGGEGEKEARDLKWDKWVFETPSGLDIGPGLGTKSLQGPGRHDVYVVYSEASGGLHGPPVYEHWPNEHDHTDTCFRVDGWMDCYLRHGPFSIHPHVQFMEVLGNLHNVTEGDLRKEIMTEMMWFAILQFQPKLLQQLEIKLHASSSTSFLDLWKSEMDGGLSEEELRNGWLELGFVGMGKKDYDEWRLRPVWRKCGIHEDFEMTDDDKITFTRETVVKFHRFMSRLMMNFHRSIVELGKYRTPPPEPKPDDKGGGLTTEGLHKKRKADLIHILSDVHLYVRALIDLCTKSRTFARYINQRPVKQFISVRALESRLGPLLIPKDLKEHLEDDQTLPRQRTVISAPHTTLHNYITRLTYPCFAMLEGVLCLRFPIKMHLLQYPPSPKDNWYQASLLTLLEDVLEGREKDTPDTVLERIGIRARHKLQAAFRAEAENQGKWRRPEMLVPESWDKWEMGFKGGWHPTALVVCAKSVDVHGGQEGDPGLLGMGKNTHHHLGTSKQCCYTCNLYLTLCSPPPPNLHPPSTSTSSNPHSATHSTISSASPNSTHAPSPPRSPPPKLPPTRLPWRVSGCSGRFIPWSPPPAEQRLEILETIWDHLKDVLIRHLSEMYLLPSADESDGSALEGSSDEEFGFEVMAGTSEESP</sequence>
<name>A0A3N4I0L2_ASCIM</name>
<feature type="compositionally biased region" description="Low complexity" evidence="1">
    <location>
        <begin position="670"/>
        <end position="692"/>
    </location>
</feature>
<feature type="region of interest" description="Disordered" evidence="1">
    <location>
        <begin position="668"/>
        <end position="713"/>
    </location>
</feature>
<dbReference type="EMBL" id="ML119713">
    <property type="protein sequence ID" value="RPA78248.1"/>
    <property type="molecule type" value="Genomic_DNA"/>
</dbReference>
<protein>
    <submittedName>
        <fullName evidence="2">Uncharacterized protein</fullName>
    </submittedName>
</protein>
<evidence type="ECO:0000313" key="2">
    <source>
        <dbReference type="EMBL" id="RPA78248.1"/>
    </source>
</evidence>
<evidence type="ECO:0000313" key="3">
    <source>
        <dbReference type="Proteomes" id="UP000275078"/>
    </source>
</evidence>
<reference evidence="2 3" key="1">
    <citation type="journal article" date="2018" name="Nat. Ecol. Evol.">
        <title>Pezizomycetes genomes reveal the molecular basis of ectomycorrhizal truffle lifestyle.</title>
        <authorList>
            <person name="Murat C."/>
            <person name="Payen T."/>
            <person name="Noel B."/>
            <person name="Kuo A."/>
            <person name="Morin E."/>
            <person name="Chen J."/>
            <person name="Kohler A."/>
            <person name="Krizsan K."/>
            <person name="Balestrini R."/>
            <person name="Da Silva C."/>
            <person name="Montanini B."/>
            <person name="Hainaut M."/>
            <person name="Levati E."/>
            <person name="Barry K.W."/>
            <person name="Belfiori B."/>
            <person name="Cichocki N."/>
            <person name="Clum A."/>
            <person name="Dockter R.B."/>
            <person name="Fauchery L."/>
            <person name="Guy J."/>
            <person name="Iotti M."/>
            <person name="Le Tacon F."/>
            <person name="Lindquist E.A."/>
            <person name="Lipzen A."/>
            <person name="Malagnac F."/>
            <person name="Mello A."/>
            <person name="Molinier V."/>
            <person name="Miyauchi S."/>
            <person name="Poulain J."/>
            <person name="Riccioni C."/>
            <person name="Rubini A."/>
            <person name="Sitrit Y."/>
            <person name="Splivallo R."/>
            <person name="Traeger S."/>
            <person name="Wang M."/>
            <person name="Zifcakova L."/>
            <person name="Wipf D."/>
            <person name="Zambonelli A."/>
            <person name="Paolocci F."/>
            <person name="Nowrousian M."/>
            <person name="Ottonello S."/>
            <person name="Baldrian P."/>
            <person name="Spatafora J.W."/>
            <person name="Henrissat B."/>
            <person name="Nagy L.G."/>
            <person name="Aury J.M."/>
            <person name="Wincker P."/>
            <person name="Grigoriev I.V."/>
            <person name="Bonfante P."/>
            <person name="Martin F.M."/>
        </authorList>
    </citation>
    <scope>NUCLEOTIDE SEQUENCE [LARGE SCALE GENOMIC DNA]</scope>
    <source>
        <strain evidence="2 3">RN42</strain>
    </source>
</reference>
<keyword evidence="3" id="KW-1185">Reference proteome</keyword>
<proteinExistence type="predicted"/>
<dbReference type="Proteomes" id="UP000275078">
    <property type="component" value="Unassembled WGS sequence"/>
</dbReference>
<feature type="region of interest" description="Disordered" evidence="1">
    <location>
        <begin position="1"/>
        <end position="34"/>
    </location>
</feature>
<dbReference type="OrthoDB" id="2344871at2759"/>
<evidence type="ECO:0000256" key="1">
    <source>
        <dbReference type="SAM" id="MobiDB-lite"/>
    </source>
</evidence>